<dbReference type="Gene3D" id="2.30.30.140">
    <property type="match status" value="1"/>
</dbReference>
<gene>
    <name evidence="4" type="ORF">CEUSTIGMA_g5937.t1</name>
</gene>
<protein>
    <recommendedName>
        <fullName evidence="6">Tudor domain-containing protein</fullName>
    </recommendedName>
</protein>
<evidence type="ECO:0000256" key="2">
    <source>
        <dbReference type="ARBA" id="ARBA00023242"/>
    </source>
</evidence>
<organism evidence="4 5">
    <name type="scientific">Chlamydomonas eustigma</name>
    <dbReference type="NCBI Taxonomy" id="1157962"/>
    <lineage>
        <taxon>Eukaryota</taxon>
        <taxon>Viridiplantae</taxon>
        <taxon>Chlorophyta</taxon>
        <taxon>core chlorophytes</taxon>
        <taxon>Chlorophyceae</taxon>
        <taxon>CS clade</taxon>
        <taxon>Chlamydomonadales</taxon>
        <taxon>Chlamydomonadaceae</taxon>
        <taxon>Chlamydomonas</taxon>
    </lineage>
</organism>
<dbReference type="OrthoDB" id="549476at2759"/>
<reference evidence="4 5" key="1">
    <citation type="submission" date="2017-08" db="EMBL/GenBank/DDBJ databases">
        <title>Acidophilic green algal genome provides insights into adaptation to an acidic environment.</title>
        <authorList>
            <person name="Hirooka S."/>
            <person name="Hirose Y."/>
            <person name="Kanesaki Y."/>
            <person name="Higuchi S."/>
            <person name="Fujiwara T."/>
            <person name="Onuma R."/>
            <person name="Era A."/>
            <person name="Ohbayashi R."/>
            <person name="Uzuka A."/>
            <person name="Nozaki H."/>
            <person name="Yoshikawa H."/>
            <person name="Miyagishima S.Y."/>
        </authorList>
    </citation>
    <scope>NUCLEOTIDE SEQUENCE [LARGE SCALE GENOMIC DNA]</scope>
    <source>
        <strain evidence="4 5">NIES-2499</strain>
    </source>
</reference>
<dbReference type="CDD" id="cd20404">
    <property type="entry name" value="Tudor_Agenet_AtEML-like"/>
    <property type="match status" value="1"/>
</dbReference>
<dbReference type="Proteomes" id="UP000232323">
    <property type="component" value="Unassembled WGS sequence"/>
</dbReference>
<dbReference type="GO" id="GO:0007064">
    <property type="term" value="P:mitotic sister chromatid cohesion"/>
    <property type="evidence" value="ECO:0007669"/>
    <property type="project" value="InterPro"/>
</dbReference>
<sequence length="323" mass="35074">MQAFLQTRMAKCGKLFEKAVSAADQAAQVKAQAGSPCGGAGLMEARLKTPFKAGAGTVLYQSSAMFAQAAYDASLANSMARCNACETCLTSSGRFRRRCLVVRATASAAAGLTGGQLAVLGADAVGARVSVWWPLDEAWYEGTVMDYDRMRVRHTISYDDGDVEIIPLWEPGQRLQVLTARSAWASEAKRITKEREERARKIAEDQAAKLRTETRLLNAAYEANKTILEKERDKKVAANLAVMAVLNNGQTIAPGSSMFLEAVDETHLLTSNGAVKTPENGNTANDSRRKRRVQKQSDVNGDGVRMTTVAKQLAMKRSRHSDP</sequence>
<dbReference type="PANTHER" id="PTHR12663">
    <property type="entry name" value="ANDROGEN INDUCED INHIBITOR OF PROLIFERATION AS3 / PDS5-RELATED"/>
    <property type="match status" value="1"/>
</dbReference>
<evidence type="ECO:0000256" key="1">
    <source>
        <dbReference type="ARBA" id="ARBA00004123"/>
    </source>
</evidence>
<dbReference type="STRING" id="1157962.A0A250X612"/>
<evidence type="ECO:0000256" key="3">
    <source>
        <dbReference type="SAM" id="MobiDB-lite"/>
    </source>
</evidence>
<comment type="subcellular location">
    <subcellularLocation>
        <location evidence="1">Nucleus</location>
    </subcellularLocation>
</comment>
<dbReference type="PANTHER" id="PTHR12663:SF0">
    <property type="entry name" value="PRECOCIOUS DISSOCIATION OF SISTERS 5, ISOFORM A"/>
    <property type="match status" value="1"/>
</dbReference>
<dbReference type="InterPro" id="IPR039776">
    <property type="entry name" value="Pds5"/>
</dbReference>
<feature type="region of interest" description="Disordered" evidence="3">
    <location>
        <begin position="271"/>
        <end position="302"/>
    </location>
</feature>
<accession>A0A250X612</accession>
<keyword evidence="2" id="KW-0539">Nucleus</keyword>
<feature type="compositionally biased region" description="Polar residues" evidence="3">
    <location>
        <begin position="271"/>
        <end position="285"/>
    </location>
</feature>
<evidence type="ECO:0000313" key="5">
    <source>
        <dbReference type="Proteomes" id="UP000232323"/>
    </source>
</evidence>
<comment type="caution">
    <text evidence="4">The sequence shown here is derived from an EMBL/GenBank/DDBJ whole genome shotgun (WGS) entry which is preliminary data.</text>
</comment>
<name>A0A250X612_9CHLO</name>
<proteinExistence type="predicted"/>
<keyword evidence="5" id="KW-1185">Reference proteome</keyword>
<evidence type="ECO:0008006" key="6">
    <source>
        <dbReference type="Google" id="ProtNLM"/>
    </source>
</evidence>
<dbReference type="GO" id="GO:0005634">
    <property type="term" value="C:nucleus"/>
    <property type="evidence" value="ECO:0007669"/>
    <property type="project" value="UniProtKB-SubCell"/>
</dbReference>
<dbReference type="EMBL" id="BEGY01000033">
    <property type="protein sequence ID" value="GAX78498.1"/>
    <property type="molecule type" value="Genomic_DNA"/>
</dbReference>
<dbReference type="SUPFAM" id="SSF63748">
    <property type="entry name" value="Tudor/PWWP/MBT"/>
    <property type="match status" value="1"/>
</dbReference>
<evidence type="ECO:0000313" key="4">
    <source>
        <dbReference type="EMBL" id="GAX78498.1"/>
    </source>
</evidence>
<dbReference type="GO" id="GO:0006281">
    <property type="term" value="P:DNA repair"/>
    <property type="evidence" value="ECO:0007669"/>
    <property type="project" value="TreeGrafter"/>
</dbReference>
<dbReference type="GO" id="GO:0000785">
    <property type="term" value="C:chromatin"/>
    <property type="evidence" value="ECO:0007669"/>
    <property type="project" value="TreeGrafter"/>
</dbReference>
<dbReference type="AlphaFoldDB" id="A0A250X612"/>